<dbReference type="Pfam" id="PF00625">
    <property type="entry name" value="Guanylate_kin"/>
    <property type="match status" value="1"/>
</dbReference>
<keyword evidence="6" id="KW-1185">Reference proteome</keyword>
<dbReference type="InterPro" id="IPR027417">
    <property type="entry name" value="P-loop_NTPase"/>
</dbReference>
<name>A0AA39IEH9_9BILA</name>
<proteinExistence type="inferred from homology"/>
<dbReference type="SUPFAM" id="SSF52540">
    <property type="entry name" value="P-loop containing nucleoside triphosphate hydrolases"/>
    <property type="match status" value="1"/>
</dbReference>
<keyword evidence="3" id="KW-0418">Kinase</keyword>
<dbReference type="GO" id="GO:0004385">
    <property type="term" value="F:GMP kinase activity"/>
    <property type="evidence" value="ECO:0007669"/>
    <property type="project" value="TreeGrafter"/>
</dbReference>
<accession>A0AA39IEH9</accession>
<evidence type="ECO:0000313" key="6">
    <source>
        <dbReference type="Proteomes" id="UP001175271"/>
    </source>
</evidence>
<reference evidence="5" key="1">
    <citation type="submission" date="2023-06" db="EMBL/GenBank/DDBJ databases">
        <title>Genomic analysis of the entomopathogenic nematode Steinernema hermaphroditum.</title>
        <authorList>
            <person name="Schwarz E.M."/>
            <person name="Heppert J.K."/>
            <person name="Baniya A."/>
            <person name="Schwartz H.T."/>
            <person name="Tan C.-H."/>
            <person name="Antoshechkin I."/>
            <person name="Sternberg P.W."/>
            <person name="Goodrich-Blair H."/>
            <person name="Dillman A.R."/>
        </authorList>
    </citation>
    <scope>NUCLEOTIDE SEQUENCE</scope>
    <source>
        <strain evidence="5">PS9179</strain>
        <tissue evidence="5">Whole animal</tissue>
    </source>
</reference>
<dbReference type="EMBL" id="JAUCMV010000001">
    <property type="protein sequence ID" value="KAK0422903.1"/>
    <property type="molecule type" value="Genomic_DNA"/>
</dbReference>
<dbReference type="CDD" id="cd00071">
    <property type="entry name" value="GMPK"/>
    <property type="match status" value="1"/>
</dbReference>
<dbReference type="AlphaFoldDB" id="A0AA39IEH9"/>
<dbReference type="GO" id="GO:0005829">
    <property type="term" value="C:cytosol"/>
    <property type="evidence" value="ECO:0007669"/>
    <property type="project" value="TreeGrafter"/>
</dbReference>
<gene>
    <name evidence="5" type="ORF">QR680_007857</name>
</gene>
<evidence type="ECO:0000259" key="4">
    <source>
        <dbReference type="PROSITE" id="PS50052"/>
    </source>
</evidence>
<dbReference type="PANTHER" id="PTHR23117:SF13">
    <property type="entry name" value="GUANYLATE KINASE"/>
    <property type="match status" value="1"/>
</dbReference>
<dbReference type="Gene3D" id="3.40.50.300">
    <property type="entry name" value="P-loop containing nucleotide triphosphate hydrolases"/>
    <property type="match status" value="1"/>
</dbReference>
<dbReference type="SMART" id="SM00072">
    <property type="entry name" value="GuKc"/>
    <property type="match status" value="1"/>
</dbReference>
<dbReference type="InterPro" id="IPR008145">
    <property type="entry name" value="GK/Ca_channel_bsu"/>
</dbReference>
<evidence type="ECO:0000313" key="5">
    <source>
        <dbReference type="EMBL" id="KAK0422903.1"/>
    </source>
</evidence>
<keyword evidence="2" id="KW-0808">Transferase</keyword>
<evidence type="ECO:0000256" key="2">
    <source>
        <dbReference type="ARBA" id="ARBA00022679"/>
    </source>
</evidence>
<evidence type="ECO:0000256" key="3">
    <source>
        <dbReference type="ARBA" id="ARBA00022777"/>
    </source>
</evidence>
<evidence type="ECO:0000256" key="1">
    <source>
        <dbReference type="ARBA" id="ARBA00005790"/>
    </source>
</evidence>
<dbReference type="PANTHER" id="PTHR23117">
    <property type="entry name" value="GUANYLATE KINASE-RELATED"/>
    <property type="match status" value="1"/>
</dbReference>
<feature type="domain" description="Guanylate kinase-like" evidence="4">
    <location>
        <begin position="5"/>
        <end position="190"/>
    </location>
</feature>
<comment type="similarity">
    <text evidence="1">Belongs to the guanylate kinase family.</text>
</comment>
<sequence length="202" mass="22841">MVGLSKIVVISGPSGVGKSAILKLAQERYPKAFAFVVSHTTRLPREDKGEENGAEHWFVDRVEMYRMVESGELLEHTYSDGHFNGISKNALEEALKTGKIVILDVELQGVRSLKYRHLNANYIAVLPPSLKIMEERLRSREYLSEENIKRKLKNAAEYAEAVQNEPHLFNHVIINDHLEDAYLEFGNALLDELNAVDAVQVL</sequence>
<dbReference type="InterPro" id="IPR008144">
    <property type="entry name" value="Guanylate_kin-like_dom"/>
</dbReference>
<comment type="caution">
    <text evidence="5">The sequence shown here is derived from an EMBL/GenBank/DDBJ whole genome shotgun (WGS) entry which is preliminary data.</text>
</comment>
<organism evidence="5 6">
    <name type="scientific">Steinernema hermaphroditum</name>
    <dbReference type="NCBI Taxonomy" id="289476"/>
    <lineage>
        <taxon>Eukaryota</taxon>
        <taxon>Metazoa</taxon>
        <taxon>Ecdysozoa</taxon>
        <taxon>Nematoda</taxon>
        <taxon>Chromadorea</taxon>
        <taxon>Rhabditida</taxon>
        <taxon>Tylenchina</taxon>
        <taxon>Panagrolaimomorpha</taxon>
        <taxon>Strongyloidoidea</taxon>
        <taxon>Steinernematidae</taxon>
        <taxon>Steinernema</taxon>
    </lineage>
</organism>
<protein>
    <recommendedName>
        <fullName evidence="4">Guanylate kinase-like domain-containing protein</fullName>
    </recommendedName>
</protein>
<dbReference type="Proteomes" id="UP001175271">
    <property type="component" value="Unassembled WGS sequence"/>
</dbReference>
<dbReference type="PROSITE" id="PS50052">
    <property type="entry name" value="GUANYLATE_KINASE_2"/>
    <property type="match status" value="1"/>
</dbReference>